<reference evidence="2" key="1">
    <citation type="journal article" date="2019" name="Int. J. Syst. Evol. Microbiol.">
        <title>The Global Catalogue of Microorganisms (GCM) 10K type strain sequencing project: providing services to taxonomists for standard genome sequencing and annotation.</title>
        <authorList>
            <consortium name="The Broad Institute Genomics Platform"/>
            <consortium name="The Broad Institute Genome Sequencing Center for Infectious Disease"/>
            <person name="Wu L."/>
            <person name="Ma J."/>
        </authorList>
    </citation>
    <scope>NUCLEOTIDE SEQUENCE [LARGE SCALE GENOMIC DNA]</scope>
    <source>
        <strain evidence="2">DT92</strain>
    </source>
</reference>
<comment type="caution">
    <text evidence="1">The sequence shown here is derived from an EMBL/GenBank/DDBJ whole genome shotgun (WGS) entry which is preliminary data.</text>
</comment>
<dbReference type="EMBL" id="JBHUHY010000005">
    <property type="protein sequence ID" value="MFD2186816.1"/>
    <property type="molecule type" value="Genomic_DNA"/>
</dbReference>
<gene>
    <name evidence="1" type="ORF">ACFSJT_08440</name>
</gene>
<evidence type="ECO:0000313" key="2">
    <source>
        <dbReference type="Proteomes" id="UP001597344"/>
    </source>
</evidence>
<keyword evidence="2" id="KW-1185">Reference proteome</keyword>
<dbReference type="Proteomes" id="UP001597344">
    <property type="component" value="Unassembled WGS sequence"/>
</dbReference>
<name>A0ABW5AYA7_9FLAO</name>
<proteinExistence type="predicted"/>
<accession>A0ABW5AYA7</accession>
<evidence type="ECO:0000313" key="1">
    <source>
        <dbReference type="EMBL" id="MFD2186816.1"/>
    </source>
</evidence>
<dbReference type="RefSeq" id="WP_378319816.1">
    <property type="nucleotide sequence ID" value="NZ_JBHUHY010000005.1"/>
</dbReference>
<protein>
    <submittedName>
        <fullName evidence="1">Uncharacterized protein</fullName>
    </submittedName>
</protein>
<organism evidence="1 2">
    <name type="scientific">Aquimarina celericrescens</name>
    <dbReference type="NCBI Taxonomy" id="1964542"/>
    <lineage>
        <taxon>Bacteria</taxon>
        <taxon>Pseudomonadati</taxon>
        <taxon>Bacteroidota</taxon>
        <taxon>Flavobacteriia</taxon>
        <taxon>Flavobacteriales</taxon>
        <taxon>Flavobacteriaceae</taxon>
        <taxon>Aquimarina</taxon>
    </lineage>
</organism>
<sequence>MKKYVFAILLGYNSLLVFSQKKDTIFLMLDQNDKLVLIENKNVFLFKNQKGINVKKTRDSIWKGLKKRTNEVDQNGMLVIKTQPVMNPWLEFRLKSKYRTINSEELRRYETKNRDEFLTTRHSEYSNKYAILKQKNKDCYDIYKIHIDAVE</sequence>